<gene>
    <name evidence="3" type="ORF">VP1G_06314</name>
</gene>
<keyword evidence="2" id="KW-0472">Membrane</keyword>
<sequence length="139" mass="15404">MCRSFYHHRHVSTSTALIFGVVTTIVLVVIILIVVLRWLYVRKSKTYAQINGGYDPEDPEAPEMIHRQGIPPAHPGLHPDTEGYSVPSLPPSAPIAPRAGGYDTEAPGMEEYQGYYATSPEIMHDSTPMREQNRSLLSG</sequence>
<dbReference type="EMBL" id="KN714723">
    <property type="protein sequence ID" value="KUI59038.1"/>
    <property type="molecule type" value="Genomic_DNA"/>
</dbReference>
<keyword evidence="4" id="KW-1185">Reference proteome</keyword>
<dbReference type="AlphaFoldDB" id="A0A194V578"/>
<feature type="region of interest" description="Disordered" evidence="1">
    <location>
        <begin position="51"/>
        <end position="104"/>
    </location>
</feature>
<reference evidence="4" key="1">
    <citation type="submission" date="2014-12" db="EMBL/GenBank/DDBJ databases">
        <title>Genome Sequence of Valsa Canker Pathogens Uncovers a Specific Adaption of Colonization on Woody Bark.</title>
        <authorList>
            <person name="Yin Z."/>
            <person name="Liu H."/>
            <person name="Gao X."/>
            <person name="Li Z."/>
            <person name="Song N."/>
            <person name="Ke X."/>
            <person name="Dai Q."/>
            <person name="Wu Y."/>
            <person name="Sun Y."/>
            <person name="Xu J.-R."/>
            <person name="Kang Z.K."/>
            <person name="Wang L."/>
            <person name="Huang L."/>
        </authorList>
    </citation>
    <scope>NUCLEOTIDE SEQUENCE [LARGE SCALE GENOMIC DNA]</scope>
    <source>
        <strain evidence="4">SXYL134</strain>
    </source>
</reference>
<keyword evidence="2" id="KW-1133">Transmembrane helix</keyword>
<feature type="compositionally biased region" description="Basic and acidic residues" evidence="1">
    <location>
        <begin position="122"/>
        <end position="133"/>
    </location>
</feature>
<evidence type="ECO:0000313" key="4">
    <source>
        <dbReference type="Proteomes" id="UP000078576"/>
    </source>
</evidence>
<evidence type="ECO:0000313" key="3">
    <source>
        <dbReference type="EMBL" id="KUI59038.1"/>
    </source>
</evidence>
<keyword evidence="2" id="KW-0812">Transmembrane</keyword>
<feature type="transmembrane region" description="Helical" evidence="2">
    <location>
        <begin position="16"/>
        <end position="40"/>
    </location>
</feature>
<feature type="region of interest" description="Disordered" evidence="1">
    <location>
        <begin position="120"/>
        <end position="139"/>
    </location>
</feature>
<organism evidence="3 4">
    <name type="scientific">Cytospora mali</name>
    <name type="common">Apple Valsa canker fungus</name>
    <name type="synonym">Valsa mali</name>
    <dbReference type="NCBI Taxonomy" id="578113"/>
    <lineage>
        <taxon>Eukaryota</taxon>
        <taxon>Fungi</taxon>
        <taxon>Dikarya</taxon>
        <taxon>Ascomycota</taxon>
        <taxon>Pezizomycotina</taxon>
        <taxon>Sordariomycetes</taxon>
        <taxon>Sordariomycetidae</taxon>
        <taxon>Diaporthales</taxon>
        <taxon>Cytosporaceae</taxon>
        <taxon>Cytospora</taxon>
    </lineage>
</organism>
<protein>
    <submittedName>
        <fullName evidence="3">Uncharacterized protein</fullName>
    </submittedName>
</protein>
<evidence type="ECO:0000256" key="1">
    <source>
        <dbReference type="SAM" id="MobiDB-lite"/>
    </source>
</evidence>
<proteinExistence type="predicted"/>
<name>A0A194V578_CYTMA</name>
<evidence type="ECO:0000256" key="2">
    <source>
        <dbReference type="SAM" id="Phobius"/>
    </source>
</evidence>
<accession>A0A194V578</accession>
<dbReference type="Proteomes" id="UP000078576">
    <property type="component" value="Unassembled WGS sequence"/>
</dbReference>